<sequence>MNQNNCQQQQHQQTLTSMLLEAVKAASSSKQMHSNHNTNSINSPIPTNNSLQSFSFTPMTSSQQNTTMMMNNNINTTLPNNNNTTINSNNCIGERSATMNTCDNGVVMDSNLVMQMMRMMMSNDPLLNNTQQPIINSTSTTNLSQVNDNLDSTQMLTMLMNNTMNNSTMSQLNQIFSNFLLNNSVQDSISSNTTNSINTDKKLSCSTTSMSPTFDQLVNSPQFFDNGCSTHIFIKKGNTKRKSSTFEQNWYRLLIQHQFSPNTTNGQEESKFTNSHHHTKIVHTNKCLISTDCFYYLLIVLPSKLYSLADLEFQLEEDCSEGKKKKKKTTNSPTSPPIEIKIRGKDITTSTKLKHSIQSPNCSSSSNSDNNVNSIAVFEIMVNRKRAKTKADSSYNIHVNCKQERLLKMSIDLNENGKSNDPTLCNDEEMLDLAQHSEELHSQKKRKKESLLFGNDDEQESDLQDDSDTTRKRSKSNVTKSNQESAFDLLKQWIIVTVFHDSLNVDLSKFPNFAFPKELSLNETFLLYVDVPTQLSEYHDICFKILDAESKQELSFNGEKWIDTNVVNCCNFNIQASLVSLHVEYSISFRDINHDKPLVFVVALKDKNTEEERIIYNGSPFKIQKQLDSIDELGISTIQCSGFETLVIEPTTISEIFDEIPILNGDSLFSEMGSPTLSTFVPPSESDIMDDFERFLDM</sequence>
<protein>
    <submittedName>
        <fullName evidence="2">Uncharacterized protein</fullName>
    </submittedName>
</protein>
<accession>D2UXW6</accession>
<keyword evidence="3" id="KW-1185">Reference proteome</keyword>
<dbReference type="VEuPathDB" id="AmoebaDB:NAEGRDRAFT_77721"/>
<evidence type="ECO:0000313" key="2">
    <source>
        <dbReference type="EMBL" id="EFC50699.1"/>
    </source>
</evidence>
<dbReference type="EMBL" id="GG738845">
    <property type="protein sequence ID" value="EFC50699.1"/>
    <property type="molecule type" value="Genomic_DNA"/>
</dbReference>
<dbReference type="Proteomes" id="UP000006671">
    <property type="component" value="Unassembled WGS sequence"/>
</dbReference>
<feature type="compositionally biased region" description="Low complexity" evidence="1">
    <location>
        <begin position="356"/>
        <end position="369"/>
    </location>
</feature>
<dbReference type="OrthoDB" id="10266163at2759"/>
<reference evidence="2 3" key="1">
    <citation type="journal article" date="2010" name="Cell">
        <title>The genome of Naegleria gruberi illuminates early eukaryotic versatility.</title>
        <authorList>
            <person name="Fritz-Laylin L.K."/>
            <person name="Prochnik S.E."/>
            <person name="Ginger M.L."/>
            <person name="Dacks J.B."/>
            <person name="Carpenter M.L."/>
            <person name="Field M.C."/>
            <person name="Kuo A."/>
            <person name="Paredez A."/>
            <person name="Chapman J."/>
            <person name="Pham J."/>
            <person name="Shu S."/>
            <person name="Neupane R."/>
            <person name="Cipriano M."/>
            <person name="Mancuso J."/>
            <person name="Tu H."/>
            <person name="Salamov A."/>
            <person name="Lindquist E."/>
            <person name="Shapiro H."/>
            <person name="Lucas S."/>
            <person name="Grigoriev I.V."/>
            <person name="Cande W.Z."/>
            <person name="Fulton C."/>
            <person name="Rokhsar D.S."/>
            <person name="Dawson S.C."/>
        </authorList>
    </citation>
    <scope>NUCLEOTIDE SEQUENCE [LARGE SCALE GENOMIC DNA]</scope>
    <source>
        <strain evidence="2 3">NEG-M</strain>
    </source>
</reference>
<proteinExistence type="predicted"/>
<feature type="compositionally biased region" description="Low complexity" evidence="1">
    <location>
        <begin position="37"/>
        <end position="50"/>
    </location>
</feature>
<feature type="region of interest" description="Disordered" evidence="1">
    <location>
        <begin position="439"/>
        <end position="478"/>
    </location>
</feature>
<dbReference type="InParanoid" id="D2UXW6"/>
<organism evidence="3">
    <name type="scientific">Naegleria gruberi</name>
    <name type="common">Amoeba</name>
    <dbReference type="NCBI Taxonomy" id="5762"/>
    <lineage>
        <taxon>Eukaryota</taxon>
        <taxon>Discoba</taxon>
        <taxon>Heterolobosea</taxon>
        <taxon>Tetramitia</taxon>
        <taxon>Eutetramitia</taxon>
        <taxon>Vahlkampfiidae</taxon>
        <taxon>Naegleria</taxon>
    </lineage>
</organism>
<dbReference type="GeneID" id="8863922"/>
<feature type="region of interest" description="Disordered" evidence="1">
    <location>
        <begin position="349"/>
        <end position="369"/>
    </location>
</feature>
<feature type="compositionally biased region" description="Acidic residues" evidence="1">
    <location>
        <begin position="455"/>
        <end position="467"/>
    </location>
</feature>
<feature type="region of interest" description="Disordered" evidence="1">
    <location>
        <begin position="322"/>
        <end position="341"/>
    </location>
</feature>
<dbReference type="AlphaFoldDB" id="D2UXW6"/>
<feature type="compositionally biased region" description="Polar residues" evidence="1">
    <location>
        <begin position="26"/>
        <end position="36"/>
    </location>
</feature>
<dbReference type="KEGG" id="ngr:NAEGRDRAFT_77721"/>
<feature type="region of interest" description="Disordered" evidence="1">
    <location>
        <begin position="23"/>
        <end position="51"/>
    </location>
</feature>
<gene>
    <name evidence="2" type="ORF">NAEGRDRAFT_77721</name>
</gene>
<evidence type="ECO:0000313" key="3">
    <source>
        <dbReference type="Proteomes" id="UP000006671"/>
    </source>
</evidence>
<dbReference type="RefSeq" id="XP_002683443.1">
    <property type="nucleotide sequence ID" value="XM_002683397.1"/>
</dbReference>
<name>D2UXW6_NAEGR</name>
<evidence type="ECO:0000256" key="1">
    <source>
        <dbReference type="SAM" id="MobiDB-lite"/>
    </source>
</evidence>